<feature type="region of interest" description="Disordered" evidence="1">
    <location>
        <begin position="1"/>
        <end position="51"/>
    </location>
</feature>
<dbReference type="Gene3D" id="2.60.120.590">
    <property type="entry name" value="Alpha-ketoglutarate-dependent dioxygenase AlkB-like"/>
    <property type="match status" value="1"/>
</dbReference>
<dbReference type="EMBL" id="BAAFSV010000001">
    <property type="protein sequence ID" value="GAB1311786.1"/>
    <property type="molecule type" value="Genomic_DNA"/>
</dbReference>
<reference evidence="3 4" key="1">
    <citation type="submission" date="2024-09" db="EMBL/GenBank/DDBJ databases">
        <title>Itraconazole resistance in Madurella fahalii resulting from another homologue of gene encoding cytochrome P450 14-alpha sterol demethylase (CYP51).</title>
        <authorList>
            <person name="Yoshioka I."/>
            <person name="Fahal A.H."/>
            <person name="Kaneko S."/>
            <person name="Yaguchi T."/>
        </authorList>
    </citation>
    <scope>NUCLEOTIDE SEQUENCE [LARGE SCALE GENOMIC DNA]</scope>
    <source>
        <strain evidence="3 4">IFM 68171</strain>
    </source>
</reference>
<evidence type="ECO:0000313" key="3">
    <source>
        <dbReference type="EMBL" id="GAB1311786.1"/>
    </source>
</evidence>
<evidence type="ECO:0000259" key="2">
    <source>
        <dbReference type="Pfam" id="PF13532"/>
    </source>
</evidence>
<dbReference type="InterPro" id="IPR037151">
    <property type="entry name" value="AlkB-like_sf"/>
</dbReference>
<gene>
    <name evidence="3" type="ORF">MFIFM68171_01996</name>
</gene>
<feature type="region of interest" description="Disordered" evidence="1">
    <location>
        <begin position="99"/>
        <end position="121"/>
    </location>
</feature>
<organism evidence="3 4">
    <name type="scientific">Madurella fahalii</name>
    <dbReference type="NCBI Taxonomy" id="1157608"/>
    <lineage>
        <taxon>Eukaryota</taxon>
        <taxon>Fungi</taxon>
        <taxon>Dikarya</taxon>
        <taxon>Ascomycota</taxon>
        <taxon>Pezizomycotina</taxon>
        <taxon>Sordariomycetes</taxon>
        <taxon>Sordariomycetidae</taxon>
        <taxon>Sordariales</taxon>
        <taxon>Sordariales incertae sedis</taxon>
        <taxon>Madurella</taxon>
    </lineage>
</organism>
<keyword evidence="4" id="KW-1185">Reference proteome</keyword>
<dbReference type="RefSeq" id="XP_070913519.1">
    <property type="nucleotide sequence ID" value="XM_071057418.1"/>
</dbReference>
<feature type="compositionally biased region" description="Polar residues" evidence="1">
    <location>
        <begin position="38"/>
        <end position="51"/>
    </location>
</feature>
<comment type="caution">
    <text evidence="3">The sequence shown here is derived from an EMBL/GenBank/DDBJ whole genome shotgun (WGS) entry which is preliminary data.</text>
</comment>
<accession>A0ABQ0G214</accession>
<dbReference type="Proteomes" id="UP001628179">
    <property type="component" value="Unassembled WGS sequence"/>
</dbReference>
<dbReference type="InterPro" id="IPR027450">
    <property type="entry name" value="AlkB-like"/>
</dbReference>
<feature type="domain" description="Alpha-ketoglutarate-dependent dioxygenase AlkB-like" evidence="2">
    <location>
        <begin position="587"/>
        <end position="768"/>
    </location>
</feature>
<feature type="compositionally biased region" description="Low complexity" evidence="1">
    <location>
        <begin position="23"/>
        <end position="34"/>
    </location>
</feature>
<dbReference type="PANTHER" id="PTHR31573">
    <property type="entry name" value="ALPHA-KETOGLUTARATE-DEPENDENT DIOXYGENASE ALKB HOMOLOG 2"/>
    <property type="match status" value="1"/>
</dbReference>
<evidence type="ECO:0000256" key="1">
    <source>
        <dbReference type="SAM" id="MobiDB-lite"/>
    </source>
</evidence>
<proteinExistence type="predicted"/>
<dbReference type="InterPro" id="IPR032852">
    <property type="entry name" value="ALKBH2"/>
</dbReference>
<sequence>MDAKTQDDNITSNMEYLAVSRESTPTSPLTTPPDTSRKSSVSPSKFEVTTSTSLNISVRSDTYTMVLSAQSTTRSSTRLAAQRAQTAMKRVMADMEPEMVDKPAKRTRPSRTSSEMDASRDDTDYLRTISESPCEDGTVIAKPGRTTKKTRVAIRLKTNQAIQGPVQRAQPAGTPQVWANGRGSLCEALPYFRAFKGSLHSADVIAKGFLIDQEAEHGDVFDAQVIISSVGGGRIKDPKNKTGAMVRAKDAADNAVNVRSVRNACQNGSLVAVIAGENHPLYPCSPPHPYAVLGYFHITDMWKEKFIPKGSKDTILVWRMRFEKADLTEPSWWMPESYTPHQNTDVPVTPKAKCEKCGTRSKEMFTAGWFCLNHLCEQYYVFPDGAAVDPKGLAYTDPFLNERTPFMGEIPFIRPAVPDHAGLHGTELSLRRGFVCPDCGCCNRRVYWNRWECENKDCQYRRDAPMMPYPQDTLNQENAKFDAAMEKRRKHWGVNENALNEHLFHHDPFATVFQRGYIRLSQTLTLGGYQVRQYFLPDSQGRILGSFSIFSASPEVNAKPGGPDELFRTLEVTDIGLRRNPAAVVGHKLEGYTRHFQQNFGARYKFGVSVQSKGFAEAPDVILRALHRLIWAKKVAVPQSNGFIKKLPGRFIGDYALVGESDDFNELLALGYMEDDKINYHDDGESELGPVVAALSLGSPSTMRFRPKRKTQFFLPTHSENGKLCYKEILEVTMKHGDIMVMIGTEIQKVYEHTVEPYGKRRFSLTARYIDPTKMSLQSDKDDAAVKGAIPEHAKAFEYHGY</sequence>
<evidence type="ECO:0000313" key="4">
    <source>
        <dbReference type="Proteomes" id="UP001628179"/>
    </source>
</evidence>
<dbReference type="GeneID" id="98172741"/>
<dbReference type="PANTHER" id="PTHR31573:SF4">
    <property type="entry name" value="FE2OG DIOXYGENASE DOMAIN-CONTAINING PROTEIN"/>
    <property type="match status" value="1"/>
</dbReference>
<protein>
    <submittedName>
        <fullName evidence="3">Oxoglutarate iron-dependent oxygenase protein</fullName>
    </submittedName>
</protein>
<name>A0ABQ0G214_9PEZI</name>
<dbReference type="Pfam" id="PF13532">
    <property type="entry name" value="2OG-FeII_Oxy_2"/>
    <property type="match status" value="1"/>
</dbReference>
<dbReference type="SUPFAM" id="SSF51197">
    <property type="entry name" value="Clavaminate synthase-like"/>
    <property type="match status" value="1"/>
</dbReference>